<evidence type="ECO:0000256" key="2">
    <source>
        <dbReference type="HAMAP-Rule" id="MF_01867"/>
    </source>
</evidence>
<comment type="caution">
    <text evidence="5">The sequence shown here is derived from an EMBL/GenBank/DDBJ whole genome shotgun (WGS) entry which is preliminary data.</text>
</comment>
<dbReference type="EMBL" id="JACHHG010000006">
    <property type="protein sequence ID" value="MBB6098464.1"/>
    <property type="molecule type" value="Genomic_DNA"/>
</dbReference>
<proteinExistence type="inferred from homology"/>
<evidence type="ECO:0000256" key="1">
    <source>
        <dbReference type="ARBA" id="ARBA00022598"/>
    </source>
</evidence>
<dbReference type="InterPro" id="IPR055399">
    <property type="entry name" value="CC_BshC"/>
</dbReference>
<gene>
    <name evidence="2" type="primary">bshC</name>
    <name evidence="5" type="ORF">HNR42_001898</name>
</gene>
<name>A0A841I0G7_9DEIO</name>
<dbReference type="NCBIfam" id="TIGR03998">
    <property type="entry name" value="thiol_BshC"/>
    <property type="match status" value="1"/>
</dbReference>
<feature type="domain" description="Bacillithiol biosynthesis BshC N-terminal Rossmann-like" evidence="3">
    <location>
        <begin position="18"/>
        <end position="365"/>
    </location>
</feature>
<dbReference type="InterPro" id="IPR011199">
    <property type="entry name" value="Bacillithiol_biosynth_BshC"/>
</dbReference>
<accession>A0A841I0G7</accession>
<dbReference type="AlphaFoldDB" id="A0A841I0G7"/>
<dbReference type="GO" id="GO:0016874">
    <property type="term" value="F:ligase activity"/>
    <property type="evidence" value="ECO:0007669"/>
    <property type="project" value="UniProtKB-UniRule"/>
</dbReference>
<evidence type="ECO:0000313" key="5">
    <source>
        <dbReference type="EMBL" id="MBB6098464.1"/>
    </source>
</evidence>
<dbReference type="InterPro" id="IPR055398">
    <property type="entry name" value="Rossmann-like_BshC"/>
</dbReference>
<dbReference type="Proteomes" id="UP000569951">
    <property type="component" value="Unassembled WGS sequence"/>
</dbReference>
<reference evidence="5 6" key="1">
    <citation type="submission" date="2020-08" db="EMBL/GenBank/DDBJ databases">
        <title>Genomic Encyclopedia of Type Strains, Phase IV (KMG-IV): sequencing the most valuable type-strain genomes for metagenomic binning, comparative biology and taxonomic classification.</title>
        <authorList>
            <person name="Goeker M."/>
        </authorList>
    </citation>
    <scope>NUCLEOTIDE SEQUENCE [LARGE SCALE GENOMIC DNA]</scope>
    <source>
        <strain evidence="5 6">DSM 21458</strain>
    </source>
</reference>
<evidence type="ECO:0000259" key="3">
    <source>
        <dbReference type="Pfam" id="PF10079"/>
    </source>
</evidence>
<keyword evidence="6" id="KW-1185">Reference proteome</keyword>
<comment type="similarity">
    <text evidence="2">Belongs to the BshC family.</text>
</comment>
<dbReference type="Pfam" id="PF24850">
    <property type="entry name" value="CC_BshC"/>
    <property type="match status" value="1"/>
</dbReference>
<evidence type="ECO:0000259" key="4">
    <source>
        <dbReference type="Pfam" id="PF24850"/>
    </source>
</evidence>
<dbReference type="Pfam" id="PF10079">
    <property type="entry name" value="Rossmann-like_BshC"/>
    <property type="match status" value="1"/>
</dbReference>
<evidence type="ECO:0000313" key="6">
    <source>
        <dbReference type="Proteomes" id="UP000569951"/>
    </source>
</evidence>
<dbReference type="HAMAP" id="MF_01867">
    <property type="entry name" value="BshC"/>
    <property type="match status" value="1"/>
</dbReference>
<feature type="domain" description="Bacillithiol biosynthesis BshC C-terminal coiled-coil" evidence="4">
    <location>
        <begin position="367"/>
        <end position="507"/>
    </location>
</feature>
<protein>
    <recommendedName>
        <fullName evidence="2">Putative cysteine ligase BshC</fullName>
        <ecNumber evidence="2">6.-.-.-</ecNumber>
    </recommendedName>
</protein>
<keyword evidence="1 2" id="KW-0436">Ligase</keyword>
<dbReference type="RefSeq" id="WP_343058308.1">
    <property type="nucleotide sequence ID" value="NZ_JACHHG010000006.1"/>
</dbReference>
<sequence>MSAPQVARSIAAAYRSGELRSFYRLEPGDLEGALQTPSAVNRARLAEALRAYHRDLGTLDAALEERLTRLAHPESRVVVTGQQAGLLLGPAFSVHKAADAALLARQLDREDRPVLPIFWVASQDHDAAEVAEASLLDLEEQLLHLTLPLPSGRPVGRIALEDGWVRQTLELIEAFAAPEEHKHPVRELIRWAAEGARSYADWFARMAQRLLADFGLIVFDPMHPALAELFVPALAHELEQPLAGAHRIEDAAAELLARGFEPQLRRPTGATNLFLEGPDGQRRLLRFDGESFYAERRYSREELRRILELDPSKLTPAAGLRPILQDAVLPTAVFVVGPGELAYATQLGQLYGLHGLQQPLLWPRLTVTWLEPPVARILRHYGLEAATFQADPQAALERAAMGRSGASENFREHLLELELLFERLAQSVTPLDPTLEGAVHRSRVRVLGHIARLERKVAAALVRREEQTEGQFARLRLHLLPHGVPQERELSFLTFLLKHGRAPLDALRSLAPGSRVTLEL</sequence>
<dbReference type="EC" id="6.-.-.-" evidence="2"/>
<organism evidence="5 6">
    <name type="scientific">Deinobacterium chartae</name>
    <dbReference type="NCBI Taxonomy" id="521158"/>
    <lineage>
        <taxon>Bacteria</taxon>
        <taxon>Thermotogati</taxon>
        <taxon>Deinococcota</taxon>
        <taxon>Deinococci</taxon>
        <taxon>Deinococcales</taxon>
        <taxon>Deinococcaceae</taxon>
        <taxon>Deinobacterium</taxon>
    </lineage>
</organism>